<evidence type="ECO:0000256" key="1">
    <source>
        <dbReference type="SAM" id="SignalP"/>
    </source>
</evidence>
<sequence>MVKLTLALLTATVATVSANAAATSRSRANAGPMQPPMGQVQDFRIYAAPADDSFHRLLMVQQMIVVQEMELVTVGGGNEDKYGDTSNTTGKLPHMEACPALFSFS</sequence>
<comment type="caution">
    <text evidence="2">The sequence shown here is derived from an EMBL/GenBank/DDBJ whole genome shotgun (WGS) entry which is preliminary data.</text>
</comment>
<feature type="chain" id="PRO_5012322514" evidence="1">
    <location>
        <begin position="19"/>
        <end position="105"/>
    </location>
</feature>
<gene>
    <name evidence="2" type="ORF">AX774_g7747</name>
</gene>
<accession>A0A1R1PD05</accession>
<feature type="signal peptide" evidence="1">
    <location>
        <begin position="1"/>
        <end position="18"/>
    </location>
</feature>
<evidence type="ECO:0000313" key="3">
    <source>
        <dbReference type="Proteomes" id="UP000188320"/>
    </source>
</evidence>
<dbReference type="Proteomes" id="UP000188320">
    <property type="component" value="Unassembled WGS sequence"/>
</dbReference>
<name>A0A1R1PD05_ZANCU</name>
<evidence type="ECO:0000313" key="2">
    <source>
        <dbReference type="EMBL" id="OMH78854.1"/>
    </source>
</evidence>
<keyword evidence="1" id="KW-0732">Signal</keyword>
<feature type="non-terminal residue" evidence="2">
    <location>
        <position position="105"/>
    </location>
</feature>
<dbReference type="EMBL" id="LSSK01001755">
    <property type="protein sequence ID" value="OMH78854.1"/>
    <property type="molecule type" value="Genomic_DNA"/>
</dbReference>
<reference evidence="3" key="1">
    <citation type="submission" date="2017-01" db="EMBL/GenBank/DDBJ databases">
        <authorList>
            <person name="Wang Y."/>
            <person name="White M."/>
            <person name="Kvist S."/>
            <person name="Moncalvo J.-M."/>
        </authorList>
    </citation>
    <scope>NUCLEOTIDE SEQUENCE [LARGE SCALE GENOMIC DNA]</scope>
    <source>
        <strain evidence="3">COL-18-3</strain>
    </source>
</reference>
<dbReference type="AlphaFoldDB" id="A0A1R1PD05"/>
<proteinExistence type="predicted"/>
<organism evidence="2 3">
    <name type="scientific">Zancudomyces culisetae</name>
    <name type="common">Gut fungus</name>
    <name type="synonym">Smittium culisetae</name>
    <dbReference type="NCBI Taxonomy" id="1213189"/>
    <lineage>
        <taxon>Eukaryota</taxon>
        <taxon>Fungi</taxon>
        <taxon>Fungi incertae sedis</taxon>
        <taxon>Zoopagomycota</taxon>
        <taxon>Kickxellomycotina</taxon>
        <taxon>Harpellomycetes</taxon>
        <taxon>Harpellales</taxon>
        <taxon>Legeriomycetaceae</taxon>
        <taxon>Zancudomyces</taxon>
    </lineage>
</organism>
<keyword evidence="3" id="KW-1185">Reference proteome</keyword>
<protein>
    <submittedName>
        <fullName evidence="2">Uncharacterized protein</fullName>
    </submittedName>
</protein>